<dbReference type="HOGENOM" id="CLU_018816_15_1_5"/>
<feature type="coiled-coil region" evidence="1">
    <location>
        <begin position="177"/>
        <end position="225"/>
    </location>
</feature>
<keyword evidence="1" id="KW-0175">Coiled coil</keyword>
<evidence type="ECO:0000313" key="6">
    <source>
        <dbReference type="EMBL" id="ACL61527.1"/>
    </source>
</evidence>
<keyword evidence="7" id="KW-1185">Reference proteome</keyword>
<feature type="region of interest" description="Disordered" evidence="2">
    <location>
        <begin position="1"/>
        <end position="24"/>
    </location>
</feature>
<dbReference type="OrthoDB" id="9811754at2"/>
<name>B8IG50_METNO</name>
<keyword evidence="3" id="KW-0472">Membrane</keyword>
<evidence type="ECO:0000256" key="2">
    <source>
        <dbReference type="SAM" id="MobiDB-lite"/>
    </source>
</evidence>
<evidence type="ECO:0000259" key="5">
    <source>
        <dbReference type="Pfam" id="PF25954"/>
    </source>
</evidence>
<feature type="coiled-coil region" evidence="1">
    <location>
        <begin position="111"/>
        <end position="152"/>
    </location>
</feature>
<proteinExistence type="predicted"/>
<dbReference type="GO" id="GO:0055085">
    <property type="term" value="P:transmembrane transport"/>
    <property type="evidence" value="ECO:0007669"/>
    <property type="project" value="InterPro"/>
</dbReference>
<sequence length="393" mass="41783">MAFRDEYAQGRATAPDEAEAAPTRPRRRVRRVVLPLVLLASLGAGGYAGYDWYTTGRFFVSTDDAYVQADIATLAAKVSGYLDAVPVVNGQAVKAGEVIARIDDGDYRLALKAAEDKLATQRSTIARIARQVEAARAQVAQGEAQIDAARADSVRAAADYQRQMQLAQSEFAARARLEQARADRDRSEANVKAAEAQLLAAKANVAVLEAQAKEAESLAAELGTAADRAARDLSFTVLRAPFDGVIGNKAVEAGAYVAPGSRIAALVPLESVRVDANFKETQLARMRVGQPVHIRVDAWPDRDILGTVESLSPASGSVFSLLPPDNATGNFTKIVQRLPVRVRVPAEVAREGLLRPGLSVVARVDTRGLPGDATPDRRLISGAAPVRTAGVAE</sequence>
<dbReference type="KEGG" id="mno:Mnod_6769"/>
<dbReference type="PANTHER" id="PTHR30386">
    <property type="entry name" value="MEMBRANE FUSION SUBUNIT OF EMRAB-TOLC MULTIDRUG EFFLUX PUMP"/>
    <property type="match status" value="1"/>
</dbReference>
<feature type="transmembrane region" description="Helical" evidence="3">
    <location>
        <begin position="32"/>
        <end position="50"/>
    </location>
</feature>
<accession>B8IG50</accession>
<organism evidence="6 7">
    <name type="scientific">Methylobacterium nodulans (strain LMG 21967 / CNCM I-2342 / ORS 2060)</name>
    <dbReference type="NCBI Taxonomy" id="460265"/>
    <lineage>
        <taxon>Bacteria</taxon>
        <taxon>Pseudomonadati</taxon>
        <taxon>Pseudomonadota</taxon>
        <taxon>Alphaproteobacteria</taxon>
        <taxon>Hyphomicrobiales</taxon>
        <taxon>Methylobacteriaceae</taxon>
        <taxon>Methylobacterium</taxon>
    </lineage>
</organism>
<dbReference type="InterPro" id="IPR058625">
    <property type="entry name" value="MdtA-like_BSH"/>
</dbReference>
<dbReference type="PANTHER" id="PTHR30386:SF24">
    <property type="entry name" value="MULTIDRUG RESISTANCE EFFLUX PUMP"/>
    <property type="match status" value="1"/>
</dbReference>
<dbReference type="InterPro" id="IPR058792">
    <property type="entry name" value="Beta-barrel_RND_2"/>
</dbReference>
<dbReference type="Pfam" id="PF25954">
    <property type="entry name" value="Beta-barrel_RND_2"/>
    <property type="match status" value="1"/>
</dbReference>
<dbReference type="STRING" id="460265.Mnod_6769"/>
<dbReference type="RefSeq" id="WP_015933096.1">
    <property type="nucleotide sequence ID" value="NC_011894.1"/>
</dbReference>
<dbReference type="Gene3D" id="2.40.30.170">
    <property type="match status" value="1"/>
</dbReference>
<dbReference type="Pfam" id="PF25917">
    <property type="entry name" value="BSH_RND"/>
    <property type="match status" value="1"/>
</dbReference>
<dbReference type="EMBL" id="CP001349">
    <property type="protein sequence ID" value="ACL61527.1"/>
    <property type="molecule type" value="Genomic_DNA"/>
</dbReference>
<evidence type="ECO:0000313" key="7">
    <source>
        <dbReference type="Proteomes" id="UP000008207"/>
    </source>
</evidence>
<keyword evidence="3" id="KW-1133">Transmembrane helix</keyword>
<dbReference type="Gene3D" id="2.40.50.100">
    <property type="match status" value="1"/>
</dbReference>
<reference evidence="6 7" key="1">
    <citation type="submission" date="2009-01" db="EMBL/GenBank/DDBJ databases">
        <title>Complete sequence of chromosome of Methylobacterium nodulans ORS 2060.</title>
        <authorList>
            <consortium name="US DOE Joint Genome Institute"/>
            <person name="Lucas S."/>
            <person name="Copeland A."/>
            <person name="Lapidus A."/>
            <person name="Glavina del Rio T."/>
            <person name="Dalin E."/>
            <person name="Tice H."/>
            <person name="Bruce D."/>
            <person name="Goodwin L."/>
            <person name="Pitluck S."/>
            <person name="Sims D."/>
            <person name="Brettin T."/>
            <person name="Detter J.C."/>
            <person name="Han C."/>
            <person name="Larimer F."/>
            <person name="Land M."/>
            <person name="Hauser L."/>
            <person name="Kyrpides N."/>
            <person name="Ivanova N."/>
            <person name="Marx C.J."/>
            <person name="Richardson P."/>
        </authorList>
    </citation>
    <scope>NUCLEOTIDE SEQUENCE [LARGE SCALE GENOMIC DNA]</scope>
    <source>
        <strain evidence="7">LMG 21967 / CNCM I-2342 / ORS 2060</strain>
    </source>
</reference>
<dbReference type="AlphaFoldDB" id="B8IG50"/>
<protein>
    <submittedName>
        <fullName evidence="6">Secretion protein HlyD family protein</fullName>
    </submittedName>
</protein>
<evidence type="ECO:0000256" key="3">
    <source>
        <dbReference type="SAM" id="Phobius"/>
    </source>
</evidence>
<keyword evidence="3" id="KW-0812">Transmembrane</keyword>
<feature type="domain" description="Multidrug resistance protein MdtA-like barrel-sandwich hybrid" evidence="4">
    <location>
        <begin position="71"/>
        <end position="265"/>
    </location>
</feature>
<dbReference type="Proteomes" id="UP000008207">
    <property type="component" value="Chromosome"/>
</dbReference>
<evidence type="ECO:0000259" key="4">
    <source>
        <dbReference type="Pfam" id="PF25917"/>
    </source>
</evidence>
<feature type="compositionally biased region" description="Low complexity" evidence="2">
    <location>
        <begin position="11"/>
        <end position="23"/>
    </location>
</feature>
<feature type="domain" description="CusB-like beta-barrel" evidence="5">
    <location>
        <begin position="274"/>
        <end position="314"/>
    </location>
</feature>
<dbReference type="InterPro" id="IPR050739">
    <property type="entry name" value="MFP"/>
</dbReference>
<dbReference type="SUPFAM" id="SSF111369">
    <property type="entry name" value="HlyD-like secretion proteins"/>
    <property type="match status" value="2"/>
</dbReference>
<dbReference type="eggNOG" id="COG1566">
    <property type="taxonomic scope" value="Bacteria"/>
</dbReference>
<gene>
    <name evidence="6" type="ordered locus">Mnod_6769</name>
</gene>
<evidence type="ECO:0000256" key="1">
    <source>
        <dbReference type="SAM" id="Coils"/>
    </source>
</evidence>